<evidence type="ECO:0000259" key="15">
    <source>
        <dbReference type="PROSITE" id="PS51669"/>
    </source>
</evidence>
<comment type="catalytic activity">
    <reaction evidence="12 13">
        <text>a quinone + NADH + 5 H(+)(in) = a quinol + NAD(+) + 4 H(+)(out)</text>
        <dbReference type="Rhea" id="RHEA:57888"/>
        <dbReference type="ChEBI" id="CHEBI:15378"/>
        <dbReference type="ChEBI" id="CHEBI:24646"/>
        <dbReference type="ChEBI" id="CHEBI:57540"/>
        <dbReference type="ChEBI" id="CHEBI:57945"/>
        <dbReference type="ChEBI" id="CHEBI:132124"/>
    </reaction>
</comment>
<evidence type="ECO:0000259" key="16">
    <source>
        <dbReference type="PROSITE" id="PS51839"/>
    </source>
</evidence>
<dbReference type="PROSITE" id="PS00642">
    <property type="entry name" value="COMPLEX1_75K_2"/>
    <property type="match status" value="1"/>
</dbReference>
<protein>
    <recommendedName>
        <fullName evidence="13">NADH-quinone oxidoreductase</fullName>
        <ecNumber evidence="13">7.1.1.-</ecNumber>
    </recommendedName>
</protein>
<dbReference type="PANTHER" id="PTHR43105:SF13">
    <property type="entry name" value="NADH-UBIQUINONE OXIDOREDUCTASE 75 KDA SUBUNIT, MITOCHONDRIAL"/>
    <property type="match status" value="1"/>
</dbReference>
<dbReference type="Pfam" id="PF10588">
    <property type="entry name" value="NADH-G_4Fe-4S_3"/>
    <property type="match status" value="1"/>
</dbReference>
<evidence type="ECO:0000256" key="9">
    <source>
        <dbReference type="ARBA" id="ARBA00023014"/>
    </source>
</evidence>
<dbReference type="Pfam" id="PF09326">
    <property type="entry name" value="NADH_dhqG_C"/>
    <property type="match status" value="1"/>
</dbReference>
<keyword evidence="10 13" id="KW-0520">NAD</keyword>
<dbReference type="CDD" id="cd02773">
    <property type="entry name" value="MopB_Res-Cmplx1_Nad11"/>
    <property type="match status" value="1"/>
</dbReference>
<keyword evidence="5 13" id="KW-0001">2Fe-2S</keyword>
<dbReference type="Pfam" id="PF22151">
    <property type="entry name" value="Fer4_NDSU1"/>
    <property type="match status" value="1"/>
</dbReference>
<evidence type="ECO:0000256" key="1">
    <source>
        <dbReference type="ARBA" id="ARBA00001966"/>
    </source>
</evidence>
<dbReference type="InterPro" id="IPR001041">
    <property type="entry name" value="2Fe-2S_ferredoxin-type"/>
</dbReference>
<evidence type="ECO:0000256" key="2">
    <source>
        <dbReference type="ARBA" id="ARBA00004370"/>
    </source>
</evidence>
<dbReference type="InterPro" id="IPR036010">
    <property type="entry name" value="2Fe-2S_ferredoxin-like_sf"/>
</dbReference>
<dbReference type="InterPro" id="IPR019574">
    <property type="entry name" value="NADH_UbQ_OxRdtase_Gsu_4Fe4S-bd"/>
</dbReference>
<accession>A0A4Q9VN31</accession>
<keyword evidence="6 13" id="KW-0479">Metal-binding</keyword>
<dbReference type="GO" id="GO:0046872">
    <property type="term" value="F:metal ion binding"/>
    <property type="evidence" value="ECO:0007669"/>
    <property type="project" value="UniProtKB-UniRule"/>
</dbReference>
<dbReference type="Proteomes" id="UP000292781">
    <property type="component" value="Unassembled WGS sequence"/>
</dbReference>
<dbReference type="InterPro" id="IPR015405">
    <property type="entry name" value="NDUFS1-like_C"/>
</dbReference>
<comment type="cofactor">
    <cofactor evidence="13">
        <name>[2Fe-2S] cluster</name>
        <dbReference type="ChEBI" id="CHEBI:190135"/>
    </cofactor>
    <text evidence="13">Binds 1 [2Fe-2S] cluster per subunit.</text>
</comment>
<evidence type="ECO:0000256" key="11">
    <source>
        <dbReference type="ARBA" id="ARBA00023136"/>
    </source>
</evidence>
<evidence type="ECO:0000256" key="8">
    <source>
        <dbReference type="ARBA" id="ARBA00023004"/>
    </source>
</evidence>
<dbReference type="GO" id="GO:0042773">
    <property type="term" value="P:ATP synthesis coupled electron transport"/>
    <property type="evidence" value="ECO:0007669"/>
    <property type="project" value="InterPro"/>
</dbReference>
<feature type="domain" description="4Fe-4S Mo/W bis-MGD-type" evidence="15">
    <location>
        <begin position="224"/>
        <end position="280"/>
    </location>
</feature>
<dbReference type="PROSITE" id="PS51085">
    <property type="entry name" value="2FE2S_FER_2"/>
    <property type="match status" value="1"/>
</dbReference>
<dbReference type="InterPro" id="IPR000283">
    <property type="entry name" value="NADH_UbQ_OxRdtase_75kDa_su_CS"/>
</dbReference>
<proteinExistence type="inferred from homology"/>
<dbReference type="InterPro" id="IPR006656">
    <property type="entry name" value="Mopterin_OxRdtase"/>
</dbReference>
<comment type="cofactor">
    <cofactor evidence="1 13">
        <name>[4Fe-4S] cluster</name>
        <dbReference type="ChEBI" id="CHEBI:49883"/>
    </cofactor>
</comment>
<organism evidence="17 18">
    <name type="scientific">Siculibacillus lacustris</name>
    <dbReference type="NCBI Taxonomy" id="1549641"/>
    <lineage>
        <taxon>Bacteria</taxon>
        <taxon>Pseudomonadati</taxon>
        <taxon>Pseudomonadota</taxon>
        <taxon>Alphaproteobacteria</taxon>
        <taxon>Hyphomicrobiales</taxon>
        <taxon>Ancalomicrobiaceae</taxon>
        <taxon>Siculibacillus</taxon>
    </lineage>
</organism>
<reference evidence="17 18" key="1">
    <citation type="submission" date="2019-02" db="EMBL/GenBank/DDBJ databases">
        <title>Siculibacillus lacustris gen. nov., sp. nov., a new rosette-forming bacterium isolated from a freshwater crater lake (Lake St. Ana, Romania).</title>
        <authorList>
            <person name="Felfoldi T."/>
            <person name="Marton Z."/>
            <person name="Szabo A."/>
            <person name="Mentes A."/>
            <person name="Boka K."/>
            <person name="Marialigeti K."/>
            <person name="Mathe I."/>
            <person name="Koncz M."/>
            <person name="Schumann P."/>
            <person name="Toth E."/>
        </authorList>
    </citation>
    <scope>NUCLEOTIDE SEQUENCE [LARGE SCALE GENOMIC DNA]</scope>
    <source>
        <strain evidence="17 18">SA-279</strain>
    </source>
</reference>
<evidence type="ECO:0000256" key="12">
    <source>
        <dbReference type="ARBA" id="ARBA00047712"/>
    </source>
</evidence>
<gene>
    <name evidence="17" type="ORF">EYW49_12360</name>
</gene>
<dbReference type="PROSITE" id="PS51839">
    <property type="entry name" value="4FE4S_HC3"/>
    <property type="match status" value="1"/>
</dbReference>
<sequence length="697" mass="73834">MAKIKIDGREIDVAPEASLLQACEAAGAEVPRFCFHERLSVAGNCRMCLVEVKGGPPKPQASCAMSVKDLRPGPNGEPPEVFTTTPMVKRAREGVMEFLLINHPLDCPICDQGGECDLQDQSMAYGVDASRFSENKRAVEDKYIGPLVKTVMTRCIQCTRCVRFTAEVAGVGDLGLISRGEDVEITTYLETAMTSELQGNVVDLCPVGALTSLPYEFKARPWELTKTESIDVMDALGSNIRVDSRGREVLRILPRLNEDVNEEWISDKTRHVVDGLKVQRLDRPYVRTAGKLKPATWPEALGVVAARIKAAPKKTAILVGDFATAEELFAIKTLATNLGIADVDARADGSVIDPAWGAAAYRFNATVAGIESADALLIVGSDPRLEAPVLNARIRKRWRKGGFPIGVIGDEADLTYAYNYLGAGPDSLARLASGENGFLEVLKGAKRPLILVGNAVTTRPDGAAILGTVAKLAVDVGAVGPDWNGFSVLHTAASRVAALDLGVVPGEGGRSTAAILAAAEKGEIDTLILFGADEIDTSRLGSTFVVYVGTHGDKGASVASVILPGAAYTEKSGTFVNTEGRVQVADRAVFPVGDAREDWAILRALSALVGATLPFDSLTELRAALHAAHPTFAGVDETAPGRHEDVVALAGLAGAADHAAFVSPIGDFYLTNPMTRASKVLARCSQLRSSRLAAAAE</sequence>
<dbReference type="FunFam" id="3.30.70.20:FF:000002">
    <property type="entry name" value="NADH-ubiquinone oxidoreductase 75 kDa subunit"/>
    <property type="match status" value="1"/>
</dbReference>
<dbReference type="Pfam" id="PF00384">
    <property type="entry name" value="Molybdopterin"/>
    <property type="match status" value="1"/>
</dbReference>
<evidence type="ECO:0000256" key="6">
    <source>
        <dbReference type="ARBA" id="ARBA00022723"/>
    </source>
</evidence>
<dbReference type="AlphaFoldDB" id="A0A4Q9VN31"/>
<dbReference type="Gene3D" id="3.40.50.740">
    <property type="match status" value="1"/>
</dbReference>
<dbReference type="PROSITE" id="PS51669">
    <property type="entry name" value="4FE4S_MOW_BIS_MGD"/>
    <property type="match status" value="1"/>
</dbReference>
<dbReference type="InterPro" id="IPR050123">
    <property type="entry name" value="Prok_molybdopt-oxidoreductase"/>
</dbReference>
<dbReference type="SUPFAM" id="SSF54862">
    <property type="entry name" value="4Fe-4S ferredoxins"/>
    <property type="match status" value="1"/>
</dbReference>
<dbReference type="PANTHER" id="PTHR43105">
    <property type="entry name" value="RESPIRATORY NITRATE REDUCTASE"/>
    <property type="match status" value="1"/>
</dbReference>
<name>A0A4Q9VN31_9HYPH</name>
<evidence type="ECO:0000313" key="17">
    <source>
        <dbReference type="EMBL" id="TBW36943.1"/>
    </source>
</evidence>
<dbReference type="FunFam" id="3.30.200.210:FF:000002">
    <property type="entry name" value="NADH-ubiquinone oxidoreductase 75 kDa subunit"/>
    <property type="match status" value="1"/>
</dbReference>
<evidence type="ECO:0000256" key="4">
    <source>
        <dbReference type="ARBA" id="ARBA00022485"/>
    </source>
</evidence>
<keyword evidence="11" id="KW-0472">Membrane</keyword>
<dbReference type="FunFam" id="3.10.20.740:FF:000004">
    <property type="entry name" value="NADH-quinone oxidoreductase"/>
    <property type="match status" value="1"/>
</dbReference>
<keyword evidence="13" id="KW-0874">Quinone</keyword>
<feature type="domain" description="4Fe-4S His(Cys)3-ligated-type" evidence="16">
    <location>
        <begin position="87"/>
        <end position="126"/>
    </location>
</feature>
<dbReference type="PROSITE" id="PS00643">
    <property type="entry name" value="COMPLEX1_75K_3"/>
    <property type="match status" value="1"/>
</dbReference>
<dbReference type="NCBIfam" id="TIGR01973">
    <property type="entry name" value="NuoG"/>
    <property type="match status" value="1"/>
</dbReference>
<dbReference type="Gene3D" id="3.10.20.740">
    <property type="match status" value="1"/>
</dbReference>
<keyword evidence="9 13" id="KW-0411">Iron-sulfur</keyword>
<comment type="function">
    <text evidence="13">NDH-1 shuttles electrons from NADH, via FMN and iron-sulfur (Fe-S) centers, to quinones in the respiratory chain. Couples the redox reaction to proton translocation (for every two electrons transferred, four hydrogen ions are translocated across the cytoplasmic membrane), and thus conserves the redox energy in a proton gradient.</text>
</comment>
<dbReference type="CDD" id="cd00207">
    <property type="entry name" value="fer2"/>
    <property type="match status" value="1"/>
</dbReference>
<dbReference type="GO" id="GO:0016651">
    <property type="term" value="F:oxidoreductase activity, acting on NAD(P)H"/>
    <property type="evidence" value="ECO:0007669"/>
    <property type="project" value="InterPro"/>
</dbReference>
<dbReference type="EMBL" id="SJFN01000017">
    <property type="protein sequence ID" value="TBW36943.1"/>
    <property type="molecule type" value="Genomic_DNA"/>
</dbReference>
<dbReference type="EC" id="7.1.1.-" evidence="13"/>
<dbReference type="OrthoDB" id="9816402at2"/>
<dbReference type="Gene3D" id="3.30.70.20">
    <property type="match status" value="1"/>
</dbReference>
<dbReference type="InterPro" id="IPR010228">
    <property type="entry name" value="NADH_UbQ_OxRdtase_Gsu"/>
</dbReference>
<dbReference type="Pfam" id="PF13510">
    <property type="entry name" value="Fer2_4"/>
    <property type="match status" value="1"/>
</dbReference>
<comment type="caution">
    <text evidence="17">The sequence shown here is derived from an EMBL/GenBank/DDBJ whole genome shotgun (WGS) entry which is preliminary data.</text>
</comment>
<keyword evidence="7 13" id="KW-1278">Translocase</keyword>
<comment type="similarity">
    <text evidence="3 13">Belongs to the complex I 75 kDa subunit family.</text>
</comment>
<comment type="subcellular location">
    <subcellularLocation>
        <location evidence="2">Membrane</location>
    </subcellularLocation>
</comment>
<evidence type="ECO:0000256" key="10">
    <source>
        <dbReference type="ARBA" id="ARBA00023027"/>
    </source>
</evidence>
<keyword evidence="18" id="KW-1185">Reference proteome</keyword>
<dbReference type="GO" id="GO:0016020">
    <property type="term" value="C:membrane"/>
    <property type="evidence" value="ECO:0007669"/>
    <property type="project" value="UniProtKB-SubCell"/>
</dbReference>
<dbReference type="GO" id="GO:0008137">
    <property type="term" value="F:NADH dehydrogenase (ubiquinone) activity"/>
    <property type="evidence" value="ECO:0007669"/>
    <property type="project" value="UniProtKB-UniRule"/>
</dbReference>
<dbReference type="RefSeq" id="WP_131309893.1">
    <property type="nucleotide sequence ID" value="NZ_SJFN01000017.1"/>
</dbReference>
<evidence type="ECO:0000256" key="3">
    <source>
        <dbReference type="ARBA" id="ARBA00005404"/>
    </source>
</evidence>
<keyword evidence="8 13" id="KW-0408">Iron</keyword>
<evidence type="ECO:0000256" key="7">
    <source>
        <dbReference type="ARBA" id="ARBA00022967"/>
    </source>
</evidence>
<dbReference type="GO" id="GO:0048038">
    <property type="term" value="F:quinone binding"/>
    <property type="evidence" value="ECO:0007669"/>
    <property type="project" value="UniProtKB-UniRule"/>
</dbReference>
<dbReference type="SUPFAM" id="SSF54292">
    <property type="entry name" value="2Fe-2S ferredoxin-like"/>
    <property type="match status" value="1"/>
</dbReference>
<evidence type="ECO:0000313" key="18">
    <source>
        <dbReference type="Proteomes" id="UP000292781"/>
    </source>
</evidence>
<dbReference type="SMART" id="SM00929">
    <property type="entry name" value="NADH-G_4Fe-4S_3"/>
    <property type="match status" value="1"/>
</dbReference>
<keyword evidence="17" id="KW-0560">Oxidoreductase</keyword>
<keyword evidence="4 13" id="KW-0004">4Fe-4S</keyword>
<feature type="domain" description="2Fe-2S ferredoxin-type" evidence="14">
    <location>
        <begin position="1"/>
        <end position="82"/>
    </location>
</feature>
<evidence type="ECO:0000256" key="5">
    <source>
        <dbReference type="ARBA" id="ARBA00022714"/>
    </source>
</evidence>
<dbReference type="InterPro" id="IPR054351">
    <property type="entry name" value="NADH_UbQ_OxRdtase_ferredoxin"/>
</dbReference>
<dbReference type="GO" id="GO:0051539">
    <property type="term" value="F:4 iron, 4 sulfur cluster binding"/>
    <property type="evidence" value="ECO:0007669"/>
    <property type="project" value="UniProtKB-KW"/>
</dbReference>
<evidence type="ECO:0000259" key="14">
    <source>
        <dbReference type="PROSITE" id="PS51085"/>
    </source>
</evidence>
<dbReference type="SUPFAM" id="SSF53706">
    <property type="entry name" value="Formate dehydrogenase/DMSO reductase, domains 1-3"/>
    <property type="match status" value="1"/>
</dbReference>
<dbReference type="InterPro" id="IPR006963">
    <property type="entry name" value="Mopterin_OxRdtase_4Fe-4S_dom"/>
</dbReference>
<dbReference type="Gene3D" id="3.30.200.210">
    <property type="match status" value="1"/>
</dbReference>
<dbReference type="GO" id="GO:0051537">
    <property type="term" value="F:2 iron, 2 sulfur cluster binding"/>
    <property type="evidence" value="ECO:0007669"/>
    <property type="project" value="UniProtKB-UniRule"/>
</dbReference>
<evidence type="ECO:0000256" key="13">
    <source>
        <dbReference type="RuleBase" id="RU003525"/>
    </source>
</evidence>
<dbReference type="Pfam" id="PF22117">
    <property type="entry name" value="Fer4_Nqo3"/>
    <property type="match status" value="1"/>
</dbReference>